<keyword evidence="3" id="KW-0067">ATP-binding</keyword>
<dbReference type="KEGG" id="palo:E6C60_0413"/>
<sequence>MSIHVHRPGLLTTIQDSGRYGFQQYGVVVSGPMDTFAHRAGNLLVGNPPGYAALEMTLLGPVLEFQDAALIAICGGDFRAHINGSPLPLWRPVYVPAGSTLTVDAPKRGCRGVLAISGGLDVPLVMNSRSTYLRAGLGGLKGRALRAGDVLPVGARDEAIEPLLTAILKGMDREAQFGTVSWRISETLLPKYEEHPVLRLLEGPELHWLEEESQSELFSGTFTLQPQSDRMGCRLAGKPLRLGISRELASVPVTFGTVQLPPDGHPIVLMADRQTTGGYPRAGQVITADLPLLAQGKPGCRVRFQRVTLQEAQELLLQAELRLRQLEQSIVLQFRR</sequence>
<dbReference type="Gene3D" id="2.40.100.10">
    <property type="entry name" value="Cyclophilin-like"/>
    <property type="match status" value="1"/>
</dbReference>
<dbReference type="InterPro" id="IPR029000">
    <property type="entry name" value="Cyclophilin-like_dom_sf"/>
</dbReference>
<protein>
    <submittedName>
        <fullName evidence="5">Allophanate hydrolase subunit 2</fullName>
    </submittedName>
</protein>
<evidence type="ECO:0000256" key="3">
    <source>
        <dbReference type="ARBA" id="ARBA00022840"/>
    </source>
</evidence>
<keyword evidence="1" id="KW-0547">Nucleotide-binding</keyword>
<dbReference type="NCBIfam" id="TIGR00724">
    <property type="entry name" value="urea_amlyse_rel"/>
    <property type="match status" value="1"/>
</dbReference>
<dbReference type="OrthoDB" id="9782422at2"/>
<evidence type="ECO:0000259" key="4">
    <source>
        <dbReference type="SMART" id="SM00797"/>
    </source>
</evidence>
<dbReference type="GO" id="GO:0005524">
    <property type="term" value="F:ATP binding"/>
    <property type="evidence" value="ECO:0007669"/>
    <property type="project" value="UniProtKB-KW"/>
</dbReference>
<dbReference type="InterPro" id="IPR052708">
    <property type="entry name" value="PxpC"/>
</dbReference>
<keyword evidence="6" id="KW-1185">Reference proteome</keyword>
<dbReference type="RefSeq" id="WP_138224250.1">
    <property type="nucleotide sequence ID" value="NZ_CP040396.1"/>
</dbReference>
<accession>A0A4P8XFH9</accession>
<dbReference type="PANTHER" id="PTHR43309">
    <property type="entry name" value="5-OXOPROLINASE SUBUNIT C"/>
    <property type="match status" value="1"/>
</dbReference>
<evidence type="ECO:0000313" key="5">
    <source>
        <dbReference type="EMBL" id="QCT01136.1"/>
    </source>
</evidence>
<name>A0A4P8XFH9_9BACL</name>
<dbReference type="AlphaFoldDB" id="A0A4P8XFH9"/>
<proteinExistence type="predicted"/>
<dbReference type="Proteomes" id="UP000300879">
    <property type="component" value="Chromosome"/>
</dbReference>
<evidence type="ECO:0000313" key="6">
    <source>
        <dbReference type="Proteomes" id="UP000300879"/>
    </source>
</evidence>
<dbReference type="SUPFAM" id="SSF50891">
    <property type="entry name" value="Cyclophilin-like"/>
    <property type="match status" value="1"/>
</dbReference>
<dbReference type="EMBL" id="CP040396">
    <property type="protein sequence ID" value="QCT01136.1"/>
    <property type="molecule type" value="Genomic_DNA"/>
</dbReference>
<dbReference type="PANTHER" id="PTHR43309:SF5">
    <property type="entry name" value="5-OXOPROLINASE SUBUNIT C"/>
    <property type="match status" value="1"/>
</dbReference>
<evidence type="ECO:0000256" key="2">
    <source>
        <dbReference type="ARBA" id="ARBA00022801"/>
    </source>
</evidence>
<keyword evidence="2 5" id="KW-0378">Hydrolase</keyword>
<feature type="domain" description="Carboxyltransferase" evidence="4">
    <location>
        <begin position="24"/>
        <end position="322"/>
    </location>
</feature>
<reference evidence="5 6" key="1">
    <citation type="submission" date="2019-05" db="EMBL/GenBank/DDBJ databases">
        <authorList>
            <person name="Chen C."/>
        </authorList>
    </citation>
    <scope>NUCLEOTIDE SEQUENCE [LARGE SCALE GENOMIC DNA]</scope>
    <source>
        <strain evidence="5 6">HB172198</strain>
    </source>
</reference>
<organism evidence="5 6">
    <name type="scientific">Paenibacillus algicola</name>
    <dbReference type="NCBI Taxonomy" id="2565926"/>
    <lineage>
        <taxon>Bacteria</taxon>
        <taxon>Bacillati</taxon>
        <taxon>Bacillota</taxon>
        <taxon>Bacilli</taxon>
        <taxon>Bacillales</taxon>
        <taxon>Paenibacillaceae</taxon>
        <taxon>Paenibacillus</taxon>
    </lineage>
</organism>
<dbReference type="GO" id="GO:0016787">
    <property type="term" value="F:hydrolase activity"/>
    <property type="evidence" value="ECO:0007669"/>
    <property type="project" value="UniProtKB-KW"/>
</dbReference>
<dbReference type="Pfam" id="PF02626">
    <property type="entry name" value="CT_A_B"/>
    <property type="match status" value="1"/>
</dbReference>
<dbReference type="SMART" id="SM00797">
    <property type="entry name" value="AHS2"/>
    <property type="match status" value="1"/>
</dbReference>
<gene>
    <name evidence="5" type="ORF">E6C60_0413</name>
</gene>
<evidence type="ECO:0000256" key="1">
    <source>
        <dbReference type="ARBA" id="ARBA00022741"/>
    </source>
</evidence>
<dbReference type="InterPro" id="IPR003778">
    <property type="entry name" value="CT_A_B"/>
</dbReference>